<dbReference type="EMBL" id="NKCL01000761">
    <property type="protein sequence ID" value="RSL52357.1"/>
    <property type="molecule type" value="Genomic_DNA"/>
</dbReference>
<organism evidence="2 3">
    <name type="scientific">Fusarium floridanum</name>
    <dbReference type="NCBI Taxonomy" id="1325733"/>
    <lineage>
        <taxon>Eukaryota</taxon>
        <taxon>Fungi</taxon>
        <taxon>Dikarya</taxon>
        <taxon>Ascomycota</taxon>
        <taxon>Pezizomycotina</taxon>
        <taxon>Sordariomycetes</taxon>
        <taxon>Hypocreomycetidae</taxon>
        <taxon>Hypocreales</taxon>
        <taxon>Nectriaceae</taxon>
        <taxon>Fusarium</taxon>
        <taxon>Fusarium solani species complex</taxon>
    </lineage>
</organism>
<sequence>MRIYTTPSASLFSGDSSAGNPPTKQHPLTPPTHMAHSRSSPLGRNSPCPFVLQLLFRDSGIFLEGNFWPCFQGMANIPQPSSSSPGHQPIDPTQVFDENKCRNVLVRYCAHIPRNYRYSDGIRLVFLVLRDHMGDEHLGLAAGVLYEMIEVDCHHSDDPGAAFQRWRHDHMNRHADLELPHVPHLTTVTSTIIPTATLTSWRKEHPHRYQTRLSDYSPTFERSSLFSSGIRTRKSWVIEYTMEFHEMQWNSNTNNPGRLVGEKSIDLGEFLRKRDIDEPGDDKCATTSRFSLSSRLFRGGSKMERVMNKLRAAKKSPLHQSGQTWSSSRPDCDATVSFYGVLEQRSNHRVSDWDIPNANFARKFGLYTDSGPLPPFIRELPVAEDKAMDLATGLAMRELVYSWEFQGPFTPQLWFDSGLDYRWKRASC</sequence>
<name>A0A428PH63_9HYPO</name>
<accession>A0A428PH63</accession>
<feature type="compositionally biased region" description="Polar residues" evidence="1">
    <location>
        <begin position="1"/>
        <end position="23"/>
    </location>
</feature>
<comment type="caution">
    <text evidence="2">The sequence shown here is derived from an EMBL/GenBank/DDBJ whole genome shotgun (WGS) entry which is preliminary data.</text>
</comment>
<evidence type="ECO:0000256" key="1">
    <source>
        <dbReference type="SAM" id="MobiDB-lite"/>
    </source>
</evidence>
<feature type="region of interest" description="Disordered" evidence="1">
    <location>
        <begin position="1"/>
        <end position="42"/>
    </location>
</feature>
<keyword evidence="3" id="KW-1185">Reference proteome</keyword>
<protein>
    <submittedName>
        <fullName evidence="2">Uncharacterized protein</fullName>
    </submittedName>
</protein>
<evidence type="ECO:0000313" key="3">
    <source>
        <dbReference type="Proteomes" id="UP000287972"/>
    </source>
</evidence>
<evidence type="ECO:0000313" key="2">
    <source>
        <dbReference type="EMBL" id="RSL52357.1"/>
    </source>
</evidence>
<gene>
    <name evidence="2" type="ORF">CEP51_015069</name>
</gene>
<dbReference type="Proteomes" id="UP000287972">
    <property type="component" value="Unassembled WGS sequence"/>
</dbReference>
<proteinExistence type="predicted"/>
<reference evidence="2 3" key="1">
    <citation type="submission" date="2017-06" db="EMBL/GenBank/DDBJ databases">
        <title>Comparative genomic analysis of Ambrosia Fusariam Clade fungi.</title>
        <authorList>
            <person name="Stajich J.E."/>
            <person name="Carrillo J."/>
            <person name="Kijimoto T."/>
            <person name="Eskalen A."/>
            <person name="O'Donnell K."/>
            <person name="Kasson M."/>
        </authorList>
    </citation>
    <scope>NUCLEOTIDE SEQUENCE [LARGE SCALE GENOMIC DNA]</scope>
    <source>
        <strain evidence="2 3">NRRL62606</strain>
    </source>
</reference>
<dbReference type="AlphaFoldDB" id="A0A428PH63"/>